<keyword evidence="3" id="KW-1185">Reference proteome</keyword>
<accession>A0ABM7QQJ3</accession>
<gene>
    <name evidence="2" type="ORF">Atep_26340</name>
</gene>
<dbReference type="EMBL" id="AP024563">
    <property type="protein sequence ID" value="BCU07957.1"/>
    <property type="molecule type" value="Genomic_DNA"/>
</dbReference>
<dbReference type="RefSeq" id="WP_236786229.1">
    <property type="nucleotide sequence ID" value="NZ_AP024563.1"/>
</dbReference>
<keyword evidence="1" id="KW-1133">Transmembrane helix</keyword>
<protein>
    <submittedName>
        <fullName evidence="2">Uncharacterized protein</fullName>
    </submittedName>
</protein>
<dbReference type="Proteomes" id="UP000680679">
    <property type="component" value="Chromosome"/>
</dbReference>
<keyword evidence="1" id="KW-0812">Transmembrane</keyword>
<name>A0ABM7QQJ3_9GAMM</name>
<evidence type="ECO:0000313" key="2">
    <source>
        <dbReference type="EMBL" id="BCU07957.1"/>
    </source>
</evidence>
<evidence type="ECO:0000256" key="1">
    <source>
        <dbReference type="SAM" id="Phobius"/>
    </source>
</evidence>
<organism evidence="2 3">
    <name type="scientific">Allochromatium tepidum</name>
    <dbReference type="NCBI Taxonomy" id="553982"/>
    <lineage>
        <taxon>Bacteria</taxon>
        <taxon>Pseudomonadati</taxon>
        <taxon>Pseudomonadota</taxon>
        <taxon>Gammaproteobacteria</taxon>
        <taxon>Chromatiales</taxon>
        <taxon>Chromatiaceae</taxon>
        <taxon>Allochromatium</taxon>
    </lineage>
</organism>
<evidence type="ECO:0000313" key="3">
    <source>
        <dbReference type="Proteomes" id="UP000680679"/>
    </source>
</evidence>
<keyword evidence="1" id="KW-0472">Membrane</keyword>
<sequence length="45" mass="4873">MRVYAPADYRNGLWLSAGFAGIGLIAALFVCETGCRNITLNERPA</sequence>
<feature type="transmembrane region" description="Helical" evidence="1">
    <location>
        <begin position="12"/>
        <end position="31"/>
    </location>
</feature>
<reference evidence="2 3" key="1">
    <citation type="submission" date="2021-04" db="EMBL/GenBank/DDBJ databases">
        <title>Complete genome sequencing of Allochromatium tepidum strain NZ.</title>
        <authorList>
            <person name="Tsukatani Y."/>
            <person name="Mori H."/>
        </authorList>
    </citation>
    <scope>NUCLEOTIDE SEQUENCE [LARGE SCALE GENOMIC DNA]</scope>
    <source>
        <strain evidence="2 3">NZ</strain>
    </source>
</reference>
<proteinExistence type="predicted"/>